<protein>
    <recommendedName>
        <fullName evidence="9">Transcription initiation factor IIF subunit alpha</fullName>
    </recommendedName>
</protein>
<sequence length="375" mass="41141">RFRGVKKGGVTENASYYVFTQCPDGAFEAFPVRNWYNFTPLARHRTLTAEEAEEEWERITGQDKVLNHFSIMQQRRLRDQDEEEEEKDKGRKAPGKGGGLRIHDLEEDLELSSESSEGSDAEAPPDHPQILSEGPQIPSSCSSSAEEDAGKAKAPKEEEEGPKGIDEASESSEESEEEKGEEKEEEEEGKATPTPQEKKKKRESSDESQTSEESDIDSETSSALFMAVRGGPGQVWGSQGNSHPPTAGASPGEGPQTPLTLPVTPPGRRAPQGGSEPPPQKRLKAEPGPPSGKSTPQPHSGKSTPNSGEVQLTEEAVRRYLSRKPMTTKDLLKKFQTKRTGLSSDATVNALAQLLKRLDPERKLIADKMHFFLKE</sequence>
<evidence type="ECO:0000256" key="5">
    <source>
        <dbReference type="ARBA" id="ARBA00023125"/>
    </source>
</evidence>
<dbReference type="EMBL" id="VXBA01003985">
    <property type="protein sequence ID" value="NXM74081.1"/>
    <property type="molecule type" value="Genomic_DNA"/>
</dbReference>
<dbReference type="InterPro" id="IPR036390">
    <property type="entry name" value="WH_DNA-bd_sf"/>
</dbReference>
<evidence type="ECO:0000256" key="3">
    <source>
        <dbReference type="ARBA" id="ARBA00022553"/>
    </source>
</evidence>
<comment type="subcellular location">
    <subcellularLocation>
        <location evidence="1 9">Nucleus</location>
    </subcellularLocation>
</comment>
<feature type="non-terminal residue" evidence="11">
    <location>
        <position position="375"/>
    </location>
</feature>
<evidence type="ECO:0000256" key="9">
    <source>
        <dbReference type="RuleBase" id="RU366044"/>
    </source>
</evidence>
<evidence type="ECO:0000256" key="1">
    <source>
        <dbReference type="ARBA" id="ARBA00004123"/>
    </source>
</evidence>
<comment type="similarity">
    <text evidence="2 9">Belongs to the TFIIF alpha subunit family.</text>
</comment>
<feature type="compositionally biased region" description="Polar residues" evidence="10">
    <location>
        <begin position="292"/>
        <end position="310"/>
    </location>
</feature>
<name>A0A7L1DAQ7_9PASS</name>
<organism evidence="11 12">
    <name type="scientific">Serilophus lunatus</name>
    <name type="common">silver-breasted broadbill</name>
    <dbReference type="NCBI Taxonomy" id="239386"/>
    <lineage>
        <taxon>Eukaryota</taxon>
        <taxon>Metazoa</taxon>
        <taxon>Chordata</taxon>
        <taxon>Craniata</taxon>
        <taxon>Vertebrata</taxon>
        <taxon>Euteleostomi</taxon>
        <taxon>Archelosauria</taxon>
        <taxon>Archosauria</taxon>
        <taxon>Dinosauria</taxon>
        <taxon>Saurischia</taxon>
        <taxon>Theropoda</taxon>
        <taxon>Coelurosauria</taxon>
        <taxon>Aves</taxon>
        <taxon>Neognathae</taxon>
        <taxon>Neoaves</taxon>
        <taxon>Telluraves</taxon>
        <taxon>Australaves</taxon>
        <taxon>Passeriformes</taxon>
        <taxon>Eurylaimidae</taxon>
        <taxon>Serilophus</taxon>
    </lineage>
</organism>
<dbReference type="FunFam" id="1.10.10.10:FF:000290">
    <property type="entry name" value="General transcription factor IIF subunit 1"/>
    <property type="match status" value="1"/>
</dbReference>
<accession>A0A7L1DAQ7</accession>
<evidence type="ECO:0000256" key="7">
    <source>
        <dbReference type="ARBA" id="ARBA00023242"/>
    </source>
</evidence>
<evidence type="ECO:0000256" key="4">
    <source>
        <dbReference type="ARBA" id="ARBA00023015"/>
    </source>
</evidence>
<dbReference type="AlphaFoldDB" id="A0A7L1DAQ7"/>
<reference evidence="11 12" key="1">
    <citation type="submission" date="2019-09" db="EMBL/GenBank/DDBJ databases">
        <title>Bird 10,000 Genomes (B10K) Project - Family phase.</title>
        <authorList>
            <person name="Zhang G."/>
        </authorList>
    </citation>
    <scope>NUCLEOTIDE SEQUENCE [LARGE SCALE GENOMIC DNA]</scope>
    <source>
        <strain evidence="11">B10K-DU-002-03</strain>
        <tissue evidence="11">Muscle</tissue>
    </source>
</reference>
<keyword evidence="5 9" id="KW-0238">DNA-binding</keyword>
<evidence type="ECO:0000256" key="2">
    <source>
        <dbReference type="ARBA" id="ARBA00005249"/>
    </source>
</evidence>
<proteinExistence type="inferred from homology"/>
<evidence type="ECO:0000256" key="6">
    <source>
        <dbReference type="ARBA" id="ARBA00023163"/>
    </source>
</evidence>
<dbReference type="GO" id="GO:0016251">
    <property type="term" value="F:RNA polymerase II general transcription initiation factor activity"/>
    <property type="evidence" value="ECO:0007669"/>
    <property type="project" value="TreeGrafter"/>
</dbReference>
<dbReference type="Pfam" id="PF05793">
    <property type="entry name" value="TFIIF_alpha"/>
    <property type="match status" value="2"/>
</dbReference>
<keyword evidence="3" id="KW-0597">Phosphoprotein</keyword>
<keyword evidence="6 9" id="KW-0804">Transcription</keyword>
<evidence type="ECO:0000313" key="11">
    <source>
        <dbReference type="EMBL" id="NXM74081.1"/>
    </source>
</evidence>
<keyword evidence="7 9" id="KW-0539">Nucleus</keyword>
<dbReference type="InterPro" id="IPR036388">
    <property type="entry name" value="WH-like_DNA-bd_sf"/>
</dbReference>
<dbReference type="PANTHER" id="PTHR13011:SF0">
    <property type="entry name" value="GENERAL TRANSCRIPTION FACTOR IIF SUBUNIT 1"/>
    <property type="match status" value="1"/>
</dbReference>
<dbReference type="PANTHER" id="PTHR13011">
    <property type="entry name" value="TFIIF-ALPHA"/>
    <property type="match status" value="1"/>
</dbReference>
<feature type="compositionally biased region" description="Basic and acidic residues" evidence="10">
    <location>
        <begin position="148"/>
        <end position="166"/>
    </location>
</feature>
<dbReference type="GO" id="GO:0003677">
    <property type="term" value="F:DNA binding"/>
    <property type="evidence" value="ECO:0007669"/>
    <property type="project" value="UniProtKB-KW"/>
</dbReference>
<comment type="caution">
    <text evidence="11">The sequence shown here is derived from an EMBL/GenBank/DDBJ whole genome shotgun (WGS) entry which is preliminary data.</text>
</comment>
<dbReference type="Proteomes" id="UP000553648">
    <property type="component" value="Unassembled WGS sequence"/>
</dbReference>
<evidence type="ECO:0000256" key="8">
    <source>
        <dbReference type="ARBA" id="ARBA00025232"/>
    </source>
</evidence>
<dbReference type="SUPFAM" id="SSF46785">
    <property type="entry name" value="Winged helix' DNA-binding domain"/>
    <property type="match status" value="1"/>
</dbReference>
<dbReference type="GO" id="GO:0005674">
    <property type="term" value="C:transcription factor TFIIF complex"/>
    <property type="evidence" value="ECO:0007669"/>
    <property type="project" value="TreeGrafter"/>
</dbReference>
<gene>
    <name evidence="11" type="primary">Gtf2f1</name>
    <name evidence="11" type="ORF">SERLUN_R15062</name>
</gene>
<feature type="non-terminal residue" evidence="11">
    <location>
        <position position="1"/>
    </location>
</feature>
<comment type="function">
    <text evidence="8 9">TFIIF is a general transcription initiation factor that binds to RNA polymerase II and helps to recruit it to the initiation complex in collaboration with TFIIB. It promotes transcription elongation.</text>
</comment>
<dbReference type="InterPro" id="IPR008851">
    <property type="entry name" value="TFIIF-alpha"/>
</dbReference>
<keyword evidence="12" id="KW-1185">Reference proteome</keyword>
<feature type="compositionally biased region" description="Acidic residues" evidence="10">
    <location>
        <begin position="167"/>
        <end position="188"/>
    </location>
</feature>
<feature type="compositionally biased region" description="Acidic residues" evidence="10">
    <location>
        <begin position="209"/>
        <end position="218"/>
    </location>
</feature>
<feature type="region of interest" description="Disordered" evidence="10">
    <location>
        <begin position="74"/>
        <end position="312"/>
    </location>
</feature>
<evidence type="ECO:0000313" key="12">
    <source>
        <dbReference type="Proteomes" id="UP000553648"/>
    </source>
</evidence>
<dbReference type="InterPro" id="IPR011039">
    <property type="entry name" value="TFIIF_interaction"/>
</dbReference>
<evidence type="ECO:0000256" key="10">
    <source>
        <dbReference type="SAM" id="MobiDB-lite"/>
    </source>
</evidence>
<dbReference type="Gene3D" id="1.10.10.10">
    <property type="entry name" value="Winged helix-like DNA-binding domain superfamily/Winged helix DNA-binding domain"/>
    <property type="match status" value="1"/>
</dbReference>
<dbReference type="GO" id="GO:0001096">
    <property type="term" value="F:TFIIF-class transcription factor complex binding"/>
    <property type="evidence" value="ECO:0007669"/>
    <property type="project" value="TreeGrafter"/>
</dbReference>
<keyword evidence="4 9" id="KW-0805">Transcription regulation</keyword>
<dbReference type="GO" id="GO:0032968">
    <property type="term" value="P:positive regulation of transcription elongation by RNA polymerase II"/>
    <property type="evidence" value="ECO:0007669"/>
    <property type="project" value="InterPro"/>
</dbReference>
<dbReference type="OrthoDB" id="76676at2759"/>
<dbReference type="GO" id="GO:0006367">
    <property type="term" value="P:transcription initiation at RNA polymerase II promoter"/>
    <property type="evidence" value="ECO:0007669"/>
    <property type="project" value="InterPro"/>
</dbReference>
<dbReference type="SUPFAM" id="SSF50916">
    <property type="entry name" value="Rap30/74 interaction domains"/>
    <property type="match status" value="1"/>
</dbReference>